<keyword evidence="2" id="KW-0472">Membrane</keyword>
<evidence type="ECO:0000256" key="1">
    <source>
        <dbReference type="ARBA" id="ARBA00009477"/>
    </source>
</evidence>
<accession>A0A7X1F7C9</accession>
<feature type="domain" description="CzcB-like barrel-sandwich hybrid" evidence="4">
    <location>
        <begin position="107"/>
        <end position="232"/>
    </location>
</feature>
<dbReference type="InterPro" id="IPR058637">
    <property type="entry name" value="YknX-like_C"/>
</dbReference>
<dbReference type="Pfam" id="PF25954">
    <property type="entry name" value="Beta-barrel_RND_2"/>
    <property type="match status" value="1"/>
</dbReference>
<dbReference type="GO" id="GO:1990281">
    <property type="term" value="C:efflux pump complex"/>
    <property type="evidence" value="ECO:0007669"/>
    <property type="project" value="TreeGrafter"/>
</dbReference>
<evidence type="ECO:0000313" key="7">
    <source>
        <dbReference type="Proteomes" id="UP000520156"/>
    </source>
</evidence>
<dbReference type="SUPFAM" id="SSF111369">
    <property type="entry name" value="HlyD-like secretion proteins"/>
    <property type="match status" value="1"/>
</dbReference>
<gene>
    <name evidence="6" type="ORF">H7F49_08670</name>
</gene>
<evidence type="ECO:0000313" key="6">
    <source>
        <dbReference type="EMBL" id="MBC2651775.1"/>
    </source>
</evidence>
<dbReference type="PANTHER" id="PTHR30469:SF15">
    <property type="entry name" value="HLYD FAMILY OF SECRETION PROTEINS"/>
    <property type="match status" value="1"/>
</dbReference>
<feature type="transmembrane region" description="Helical" evidence="2">
    <location>
        <begin position="35"/>
        <end position="53"/>
    </location>
</feature>
<dbReference type="InterPro" id="IPR058647">
    <property type="entry name" value="BSH_CzcB-like"/>
</dbReference>
<dbReference type="InterPro" id="IPR006143">
    <property type="entry name" value="RND_pump_MFP"/>
</dbReference>
<reference evidence="6 7" key="1">
    <citation type="submission" date="2020-08" db="EMBL/GenBank/DDBJ databases">
        <title>The genome sequence of Novosphingobium flavum 4Y4.</title>
        <authorList>
            <person name="Liu Y."/>
        </authorList>
    </citation>
    <scope>NUCLEOTIDE SEQUENCE [LARGE SCALE GENOMIC DNA]</scope>
    <source>
        <strain evidence="6 7">4Y4</strain>
    </source>
</reference>
<dbReference type="NCBIfam" id="TIGR01730">
    <property type="entry name" value="RND_mfp"/>
    <property type="match status" value="1"/>
</dbReference>
<dbReference type="Gene3D" id="1.10.287.470">
    <property type="entry name" value="Helix hairpin bin"/>
    <property type="match status" value="1"/>
</dbReference>
<evidence type="ECO:0000256" key="2">
    <source>
        <dbReference type="SAM" id="Phobius"/>
    </source>
</evidence>
<dbReference type="PANTHER" id="PTHR30469">
    <property type="entry name" value="MULTIDRUG RESISTANCE PROTEIN MDTA"/>
    <property type="match status" value="1"/>
</dbReference>
<dbReference type="Gene3D" id="2.40.30.170">
    <property type="match status" value="1"/>
</dbReference>
<comment type="caution">
    <text evidence="6">The sequence shown here is derived from an EMBL/GenBank/DDBJ whole genome shotgun (WGS) entry which is preliminary data.</text>
</comment>
<keyword evidence="2" id="KW-0812">Transmembrane</keyword>
<dbReference type="Proteomes" id="UP000520156">
    <property type="component" value="Unassembled WGS sequence"/>
</dbReference>
<sequence>MNYEARIMTPSAVPAPDDTDELYVTAEDRASGRRVWIILAVTAVLLVALWFFVHRNDVPAAKAGAVQQAATVTVVVPGRATIAGEINATGTLAARREEPVGSVGEGGQVAEVRVEAGDWVRKGQILAVIDRSVQIQQQASQAAQVQVAQADARLAQANLDRALKLVERGFISRADIDRLTATRDSALARVNVARATLGQLQAQAARLNIVAPSDGLVLERRVERGQVVGGGSGVLFRLARGGELEVQARLSETDLAALSPGVAASVTPVGSSKSFTGEVWQISPVIDPTTRQGTARVALAYSPELRPGGFASVVIRAGTVVAPKLPESAILSDNAGSYVYVVGRDNKVVRRPVKTGLVTGDGIAVVEGLNGTERVVLRAGGFLQPGETVKPQLNTAAKLPG</sequence>
<dbReference type="InterPro" id="IPR058792">
    <property type="entry name" value="Beta-barrel_RND_2"/>
</dbReference>
<evidence type="ECO:0000259" key="3">
    <source>
        <dbReference type="Pfam" id="PF25954"/>
    </source>
</evidence>
<organism evidence="6 7">
    <name type="scientific">Novosphingobium aerophilum</name>
    <dbReference type="NCBI Taxonomy" id="2839843"/>
    <lineage>
        <taxon>Bacteria</taxon>
        <taxon>Pseudomonadati</taxon>
        <taxon>Pseudomonadota</taxon>
        <taxon>Alphaproteobacteria</taxon>
        <taxon>Sphingomonadales</taxon>
        <taxon>Sphingomonadaceae</taxon>
        <taxon>Novosphingobium</taxon>
    </lineage>
</organism>
<keyword evidence="2" id="KW-1133">Transmembrane helix</keyword>
<feature type="domain" description="CusB-like beta-barrel" evidence="3">
    <location>
        <begin position="246"/>
        <end position="317"/>
    </location>
</feature>
<name>A0A7X1F7C9_9SPHN</name>
<dbReference type="GO" id="GO:0015562">
    <property type="term" value="F:efflux transmembrane transporter activity"/>
    <property type="evidence" value="ECO:0007669"/>
    <property type="project" value="TreeGrafter"/>
</dbReference>
<evidence type="ECO:0000259" key="4">
    <source>
        <dbReference type="Pfam" id="PF25973"/>
    </source>
</evidence>
<proteinExistence type="inferred from homology"/>
<comment type="similarity">
    <text evidence="1">Belongs to the membrane fusion protein (MFP) (TC 8.A.1) family.</text>
</comment>
<keyword evidence="7" id="KW-1185">Reference proteome</keyword>
<feature type="domain" description="YknX-like C-terminal permuted SH3-like" evidence="5">
    <location>
        <begin position="324"/>
        <end position="390"/>
    </location>
</feature>
<dbReference type="RefSeq" id="WP_185683199.1">
    <property type="nucleotide sequence ID" value="NZ_JACLAU010000010.1"/>
</dbReference>
<protein>
    <submittedName>
        <fullName evidence="6">Efflux RND transporter periplasmic adaptor subunit</fullName>
    </submittedName>
</protein>
<dbReference type="Gene3D" id="2.40.50.100">
    <property type="match status" value="1"/>
</dbReference>
<evidence type="ECO:0000259" key="5">
    <source>
        <dbReference type="Pfam" id="PF25989"/>
    </source>
</evidence>
<dbReference type="Pfam" id="PF25973">
    <property type="entry name" value="BSH_CzcB"/>
    <property type="match status" value="1"/>
</dbReference>
<dbReference type="EMBL" id="JACLAU010000010">
    <property type="protein sequence ID" value="MBC2651775.1"/>
    <property type="molecule type" value="Genomic_DNA"/>
</dbReference>
<dbReference type="AlphaFoldDB" id="A0A7X1F7C9"/>
<dbReference type="Gene3D" id="2.40.420.20">
    <property type="match status" value="1"/>
</dbReference>
<dbReference type="Pfam" id="PF25989">
    <property type="entry name" value="YknX_C"/>
    <property type="match status" value="1"/>
</dbReference>